<feature type="region of interest" description="Disordered" evidence="1">
    <location>
        <begin position="237"/>
        <end position="258"/>
    </location>
</feature>
<organism evidence="2 3">
    <name type="scientific">Mycobacterium ulcerans str. Harvey</name>
    <dbReference type="NCBI Taxonomy" id="1299332"/>
    <lineage>
        <taxon>Bacteria</taxon>
        <taxon>Bacillati</taxon>
        <taxon>Actinomycetota</taxon>
        <taxon>Actinomycetes</taxon>
        <taxon>Mycobacteriales</taxon>
        <taxon>Mycobacteriaceae</taxon>
        <taxon>Mycobacterium</taxon>
        <taxon>Mycobacterium ulcerans group</taxon>
    </lineage>
</organism>
<dbReference type="Proteomes" id="UP000020681">
    <property type="component" value="Unassembled WGS sequence"/>
</dbReference>
<evidence type="ECO:0000313" key="3">
    <source>
        <dbReference type="Proteomes" id="UP000020681"/>
    </source>
</evidence>
<dbReference type="Pfam" id="PF12840">
    <property type="entry name" value="HTH_20"/>
    <property type="match status" value="1"/>
</dbReference>
<dbReference type="Gene3D" id="1.10.10.10">
    <property type="entry name" value="Winged helix-like DNA-binding domain superfamily/Winged helix DNA-binding domain"/>
    <property type="match status" value="1"/>
</dbReference>
<keyword evidence="3" id="KW-1185">Reference proteome</keyword>
<accession>A0ABP3ABR5</accession>
<gene>
    <name evidence="2" type="ORF">I551_5207</name>
</gene>
<comment type="caution">
    <text evidence="2">The sequence shown here is derived from an EMBL/GenBank/DDBJ whole genome shotgun (WGS) entry which is preliminary data.</text>
</comment>
<dbReference type="InterPro" id="IPR036390">
    <property type="entry name" value="WH_DNA-bd_sf"/>
</dbReference>
<sequence>MGGEPAGRRRAVLRVLRALGHPLSIVAIAEHLGVHPNTVRFHLDGLVDDGQVERVQPSRRGPGRPPLMFRAVQQMDRGGARHYQLLAEILSNGLAAESDSVDKALAAGRAWGERLQAPTTAHSAEKSIDHLVGVLDGLGFAPERRVSDGQQQVALRHCPFLELAENRSGVVCPIHLGLMRGRWKVGGRPSPSSGSTRLSNRIFAWPTFRRKEPSVEHRSGDPNRRHLHMARHGAGHLVSGSSAEVPGAARDAADRAWHRPVGLPRAQYR</sequence>
<evidence type="ECO:0000313" key="2">
    <source>
        <dbReference type="EMBL" id="EUA88279.1"/>
    </source>
</evidence>
<protein>
    <submittedName>
        <fullName evidence="2">IclR helix-turn-helix domain protein</fullName>
    </submittedName>
</protein>
<name>A0ABP3ABR5_MYCUL</name>
<reference evidence="2 3" key="1">
    <citation type="submission" date="2014-01" db="EMBL/GenBank/DDBJ databases">
        <authorList>
            <person name="Dobos K."/>
            <person name="Lenaerts A."/>
            <person name="Ordway D."/>
            <person name="DeGroote M.A."/>
            <person name="Parker T."/>
            <person name="Sizemore C."/>
            <person name="Tallon L.J."/>
            <person name="Sadzewicz L.K."/>
            <person name="Sengamalay N."/>
            <person name="Fraser C.M."/>
            <person name="Hine E."/>
            <person name="Shefchek K.A."/>
            <person name="Das S.P."/>
            <person name="Tettelin H."/>
        </authorList>
    </citation>
    <scope>NUCLEOTIDE SEQUENCE [LARGE SCALE GENOMIC DNA]</scope>
    <source>
        <strain evidence="2 3">Harvey</strain>
    </source>
</reference>
<dbReference type="EMBL" id="JAOL01000144">
    <property type="protein sequence ID" value="EUA88279.1"/>
    <property type="molecule type" value="Genomic_DNA"/>
</dbReference>
<evidence type="ECO:0000256" key="1">
    <source>
        <dbReference type="SAM" id="MobiDB-lite"/>
    </source>
</evidence>
<proteinExistence type="predicted"/>
<dbReference type="SUPFAM" id="SSF46785">
    <property type="entry name" value="Winged helix' DNA-binding domain"/>
    <property type="match status" value="1"/>
</dbReference>
<dbReference type="InterPro" id="IPR036388">
    <property type="entry name" value="WH-like_DNA-bd_sf"/>
</dbReference>